<evidence type="ECO:0000256" key="2">
    <source>
        <dbReference type="ARBA" id="ARBA00004429"/>
    </source>
</evidence>
<dbReference type="GO" id="GO:0005524">
    <property type="term" value="F:ATP binding"/>
    <property type="evidence" value="ECO:0007669"/>
    <property type="project" value="UniProtKB-KW"/>
</dbReference>
<dbReference type="SMART" id="SM00387">
    <property type="entry name" value="HATPase_c"/>
    <property type="match status" value="1"/>
</dbReference>
<feature type="domain" description="Histidine kinase" evidence="16">
    <location>
        <begin position="249"/>
        <end position="462"/>
    </location>
</feature>
<feature type="transmembrane region" description="Helical" evidence="14">
    <location>
        <begin position="168"/>
        <end position="187"/>
    </location>
</feature>
<evidence type="ECO:0000256" key="3">
    <source>
        <dbReference type="ARBA" id="ARBA00022475"/>
    </source>
</evidence>
<evidence type="ECO:0000313" key="18">
    <source>
        <dbReference type="EMBL" id="MBK6973306.1"/>
    </source>
</evidence>
<dbReference type="PROSITE" id="PS50885">
    <property type="entry name" value="HAMP"/>
    <property type="match status" value="1"/>
</dbReference>
<evidence type="ECO:0000259" key="17">
    <source>
        <dbReference type="PROSITE" id="PS50885"/>
    </source>
</evidence>
<dbReference type="Pfam" id="PF02518">
    <property type="entry name" value="HATPase_c"/>
    <property type="match status" value="1"/>
</dbReference>
<dbReference type="InterPro" id="IPR006290">
    <property type="entry name" value="CztS_silS_copS"/>
</dbReference>
<organism evidence="18 19">
    <name type="scientific">Candidatus Methylophosphatis roskildensis</name>
    <dbReference type="NCBI Taxonomy" id="2899263"/>
    <lineage>
        <taxon>Bacteria</taxon>
        <taxon>Pseudomonadati</taxon>
        <taxon>Pseudomonadota</taxon>
        <taxon>Betaproteobacteria</taxon>
        <taxon>Nitrosomonadales</taxon>
        <taxon>Sterolibacteriaceae</taxon>
        <taxon>Candidatus Methylophosphatis</taxon>
    </lineage>
</organism>
<evidence type="ECO:0000256" key="10">
    <source>
        <dbReference type="ARBA" id="ARBA00022840"/>
    </source>
</evidence>
<dbReference type="InterPro" id="IPR003594">
    <property type="entry name" value="HATPase_dom"/>
</dbReference>
<dbReference type="CDD" id="cd00075">
    <property type="entry name" value="HATPase"/>
    <property type="match status" value="1"/>
</dbReference>
<keyword evidence="4 14" id="KW-0997">Cell inner membrane</keyword>
<dbReference type="InterPro" id="IPR005467">
    <property type="entry name" value="His_kinase_dom"/>
</dbReference>
<gene>
    <name evidence="18" type="ORF">IPH26_10315</name>
</gene>
<dbReference type="PROSITE" id="PS50109">
    <property type="entry name" value="HIS_KIN"/>
    <property type="match status" value="1"/>
</dbReference>
<dbReference type="SMART" id="SM00304">
    <property type="entry name" value="HAMP"/>
    <property type="match status" value="1"/>
</dbReference>
<keyword evidence="7 14" id="KW-0812">Transmembrane</keyword>
<evidence type="ECO:0000256" key="6">
    <source>
        <dbReference type="ARBA" id="ARBA00022679"/>
    </source>
</evidence>
<dbReference type="InterPro" id="IPR003661">
    <property type="entry name" value="HisK_dim/P_dom"/>
</dbReference>
<evidence type="ECO:0000313" key="19">
    <source>
        <dbReference type="Proteomes" id="UP000807785"/>
    </source>
</evidence>
<dbReference type="PRINTS" id="PR00344">
    <property type="entry name" value="BCTRLSENSOR"/>
</dbReference>
<keyword evidence="15" id="KW-0175">Coiled coil</keyword>
<dbReference type="InterPro" id="IPR004358">
    <property type="entry name" value="Sig_transdc_His_kin-like_C"/>
</dbReference>
<dbReference type="InterPro" id="IPR050428">
    <property type="entry name" value="TCS_sensor_his_kinase"/>
</dbReference>
<dbReference type="FunFam" id="3.30.565.10:FF:000006">
    <property type="entry name" value="Sensor histidine kinase WalK"/>
    <property type="match status" value="1"/>
</dbReference>
<dbReference type="Gene3D" id="6.10.340.10">
    <property type="match status" value="1"/>
</dbReference>
<dbReference type="NCBIfam" id="TIGR01386">
    <property type="entry name" value="cztS_silS_copS"/>
    <property type="match status" value="1"/>
</dbReference>
<dbReference type="Proteomes" id="UP000807785">
    <property type="component" value="Unassembled WGS sequence"/>
</dbReference>
<name>A0A9D7DYU2_9PROT</name>
<keyword evidence="13 14" id="KW-0472">Membrane</keyword>
<evidence type="ECO:0000256" key="13">
    <source>
        <dbReference type="ARBA" id="ARBA00023136"/>
    </source>
</evidence>
<dbReference type="Pfam" id="PF21085">
    <property type="entry name" value="CusS"/>
    <property type="match status" value="1"/>
</dbReference>
<comment type="caution">
    <text evidence="18">The sequence shown here is derived from an EMBL/GenBank/DDBJ whole genome shotgun (WGS) entry which is preliminary data.</text>
</comment>
<dbReference type="GO" id="GO:0005886">
    <property type="term" value="C:plasma membrane"/>
    <property type="evidence" value="ECO:0007669"/>
    <property type="project" value="UniProtKB-SubCell"/>
</dbReference>
<dbReference type="SUPFAM" id="SSF55874">
    <property type="entry name" value="ATPase domain of HSP90 chaperone/DNA topoisomerase II/histidine kinase"/>
    <property type="match status" value="1"/>
</dbReference>
<keyword evidence="3 14" id="KW-1003">Cell membrane</keyword>
<dbReference type="GO" id="GO:0000155">
    <property type="term" value="F:phosphorelay sensor kinase activity"/>
    <property type="evidence" value="ECO:0007669"/>
    <property type="project" value="InterPro"/>
</dbReference>
<dbReference type="InterPro" id="IPR048590">
    <property type="entry name" value="CusS-like_sensor"/>
</dbReference>
<dbReference type="Pfam" id="PF00672">
    <property type="entry name" value="HAMP"/>
    <property type="match status" value="1"/>
</dbReference>
<accession>A0A9D7DYU2</accession>
<proteinExistence type="predicted"/>
<protein>
    <recommendedName>
        <fullName evidence="14">Sensor protein</fullName>
        <ecNumber evidence="14">2.7.13.3</ecNumber>
    </recommendedName>
</protein>
<keyword evidence="12 14" id="KW-0902">Two-component regulatory system</keyword>
<evidence type="ECO:0000256" key="12">
    <source>
        <dbReference type="ARBA" id="ARBA00023012"/>
    </source>
</evidence>
<dbReference type="PANTHER" id="PTHR45436">
    <property type="entry name" value="SENSOR HISTIDINE KINASE YKOH"/>
    <property type="match status" value="1"/>
</dbReference>
<comment type="function">
    <text evidence="14">Member of a two-component regulatory system.</text>
</comment>
<keyword evidence="8 14" id="KW-0547">Nucleotide-binding</keyword>
<dbReference type="SUPFAM" id="SSF47384">
    <property type="entry name" value="Homodimeric domain of signal transducing histidine kinase"/>
    <property type="match status" value="1"/>
</dbReference>
<keyword evidence="10 14" id="KW-0067">ATP-binding</keyword>
<evidence type="ECO:0000256" key="9">
    <source>
        <dbReference type="ARBA" id="ARBA00022777"/>
    </source>
</evidence>
<dbReference type="EC" id="2.7.13.3" evidence="14"/>
<dbReference type="EMBL" id="JADJEV010000003">
    <property type="protein sequence ID" value="MBK6973306.1"/>
    <property type="molecule type" value="Genomic_DNA"/>
</dbReference>
<keyword evidence="9 14" id="KW-0418">Kinase</keyword>
<feature type="coiled-coil region" evidence="15">
    <location>
        <begin position="222"/>
        <end position="249"/>
    </location>
</feature>
<sequence length="462" mass="50776">MIGKLSLTARLTLLFAAGSSVVLLGLGWLIGASIERHFEEQDRDALAGKLMLARHAIERVATPQDLENLPTQLIDAMVGHHDLVVRVLGPRKETLLTSPDVEFPQNWLAQVTGTPTTRLFTWSQGGHSYRGLAASIQTGIAGLPPLVVAVAIDIGHHQSFMKTFMKTLWLFVACASLATGLLGWFAASRGLAPLRAMRERTSLVTAHKLDQRLSVDSVPAELADLATTLNEMLERLEEAFRRLSDFSSDIAHELRTPISNLMTQTQVSLSRGRDAASYRETLESNIEEFERLARMIAEMLFLAKAQDGLAIANSEPVELAREVRELFEFYEALADEKRIGLQLVGEGHVRGDRLMLRRALSNLLSNALRHTPREGSVTVTIAPEDAEVVLSVENPGDTVPAQHLARLFERFYRADPSRQHGTGEGTGLGLAITQAIVRAHRGHISATSRAGRTRFSIRLPCA</sequence>
<evidence type="ECO:0000259" key="16">
    <source>
        <dbReference type="PROSITE" id="PS50109"/>
    </source>
</evidence>
<dbReference type="SMART" id="SM00388">
    <property type="entry name" value="HisKA"/>
    <property type="match status" value="1"/>
</dbReference>
<dbReference type="CDD" id="cd00082">
    <property type="entry name" value="HisKA"/>
    <property type="match status" value="1"/>
</dbReference>
<evidence type="ECO:0000256" key="15">
    <source>
        <dbReference type="SAM" id="Coils"/>
    </source>
</evidence>
<keyword evidence="5" id="KW-0597">Phosphoprotein</keyword>
<comment type="subcellular location">
    <subcellularLocation>
        <location evidence="2">Cell inner membrane</location>
        <topology evidence="2">Multi-pass membrane protein</topology>
    </subcellularLocation>
</comment>
<evidence type="ECO:0000256" key="7">
    <source>
        <dbReference type="ARBA" id="ARBA00022692"/>
    </source>
</evidence>
<keyword evidence="6 14" id="KW-0808">Transferase</keyword>
<keyword evidence="11 14" id="KW-1133">Transmembrane helix</keyword>
<dbReference type="PANTHER" id="PTHR45436:SF15">
    <property type="entry name" value="SENSOR HISTIDINE KINASE CUSS"/>
    <property type="match status" value="1"/>
</dbReference>
<dbReference type="InterPro" id="IPR036097">
    <property type="entry name" value="HisK_dim/P_sf"/>
</dbReference>
<dbReference type="Gene3D" id="3.30.565.10">
    <property type="entry name" value="Histidine kinase-like ATPase, C-terminal domain"/>
    <property type="match status" value="1"/>
</dbReference>
<evidence type="ECO:0000256" key="11">
    <source>
        <dbReference type="ARBA" id="ARBA00022989"/>
    </source>
</evidence>
<feature type="transmembrane region" description="Helical" evidence="14">
    <location>
        <begin position="12"/>
        <end position="34"/>
    </location>
</feature>
<evidence type="ECO:0000256" key="1">
    <source>
        <dbReference type="ARBA" id="ARBA00000085"/>
    </source>
</evidence>
<evidence type="ECO:0000256" key="4">
    <source>
        <dbReference type="ARBA" id="ARBA00022519"/>
    </source>
</evidence>
<comment type="catalytic activity">
    <reaction evidence="1 14">
        <text>ATP + protein L-histidine = ADP + protein N-phospho-L-histidine.</text>
        <dbReference type="EC" id="2.7.13.3"/>
    </reaction>
</comment>
<feature type="domain" description="HAMP" evidence="17">
    <location>
        <begin position="188"/>
        <end position="241"/>
    </location>
</feature>
<dbReference type="InterPro" id="IPR036890">
    <property type="entry name" value="HATPase_C_sf"/>
</dbReference>
<evidence type="ECO:0000256" key="14">
    <source>
        <dbReference type="RuleBase" id="RU364088"/>
    </source>
</evidence>
<dbReference type="AlphaFoldDB" id="A0A9D7DYU2"/>
<dbReference type="InterPro" id="IPR003660">
    <property type="entry name" value="HAMP_dom"/>
</dbReference>
<dbReference type="Gene3D" id="1.10.287.130">
    <property type="match status" value="1"/>
</dbReference>
<reference evidence="18" key="1">
    <citation type="submission" date="2020-10" db="EMBL/GenBank/DDBJ databases">
        <title>Connecting structure to function with the recovery of over 1000 high-quality activated sludge metagenome-assembled genomes encoding full-length rRNA genes using long-read sequencing.</title>
        <authorList>
            <person name="Singleton C.M."/>
            <person name="Petriglieri F."/>
            <person name="Kristensen J.M."/>
            <person name="Kirkegaard R.H."/>
            <person name="Michaelsen T.Y."/>
            <person name="Andersen M.H."/>
            <person name="Karst S.M."/>
            <person name="Dueholm M.S."/>
            <person name="Nielsen P.H."/>
            <person name="Albertsen M."/>
        </authorList>
    </citation>
    <scope>NUCLEOTIDE SEQUENCE</scope>
    <source>
        <strain evidence="18">Bjer_18-Q3-R1-45_BAT3C.347</strain>
    </source>
</reference>
<dbReference type="Pfam" id="PF00512">
    <property type="entry name" value="HisKA"/>
    <property type="match status" value="1"/>
</dbReference>
<evidence type="ECO:0000256" key="8">
    <source>
        <dbReference type="ARBA" id="ARBA00022741"/>
    </source>
</evidence>
<dbReference type="CDD" id="cd06225">
    <property type="entry name" value="HAMP"/>
    <property type="match status" value="1"/>
</dbReference>
<evidence type="ECO:0000256" key="5">
    <source>
        <dbReference type="ARBA" id="ARBA00022553"/>
    </source>
</evidence>